<dbReference type="PROSITE" id="PS51186">
    <property type="entry name" value="GNAT"/>
    <property type="match status" value="1"/>
</dbReference>
<organism evidence="3 4">
    <name type="scientific">Hymenoscyphus fraxineus</name>
    <dbReference type="NCBI Taxonomy" id="746836"/>
    <lineage>
        <taxon>Eukaryota</taxon>
        <taxon>Fungi</taxon>
        <taxon>Dikarya</taxon>
        <taxon>Ascomycota</taxon>
        <taxon>Pezizomycotina</taxon>
        <taxon>Leotiomycetes</taxon>
        <taxon>Helotiales</taxon>
        <taxon>Helotiaceae</taxon>
        <taxon>Hymenoscyphus</taxon>
    </lineage>
</organism>
<dbReference type="GO" id="GO:0016747">
    <property type="term" value="F:acyltransferase activity, transferring groups other than amino-acyl groups"/>
    <property type="evidence" value="ECO:0007669"/>
    <property type="project" value="InterPro"/>
</dbReference>
<accession>A0A9N9KS61</accession>
<dbReference type="PANTHER" id="PTHR43233">
    <property type="entry name" value="FAMILY N-ACETYLTRANSFERASE, PUTATIVE (AFU_ORTHOLOGUE AFUA_6G03350)-RELATED"/>
    <property type="match status" value="1"/>
</dbReference>
<evidence type="ECO:0000256" key="1">
    <source>
        <dbReference type="SAM" id="MobiDB-lite"/>
    </source>
</evidence>
<dbReference type="PANTHER" id="PTHR43233:SF1">
    <property type="entry name" value="FAMILY N-ACETYLTRANSFERASE, PUTATIVE (AFU_ORTHOLOGUE AFUA_6G03350)-RELATED"/>
    <property type="match status" value="1"/>
</dbReference>
<dbReference type="Proteomes" id="UP000696280">
    <property type="component" value="Unassembled WGS sequence"/>
</dbReference>
<dbReference type="InterPro" id="IPR053144">
    <property type="entry name" value="Acetyltransferase_Butenolide"/>
</dbReference>
<dbReference type="InterPro" id="IPR016181">
    <property type="entry name" value="Acyl_CoA_acyltransferase"/>
</dbReference>
<dbReference type="AlphaFoldDB" id="A0A9N9KS61"/>
<proteinExistence type="predicted"/>
<gene>
    <name evidence="3" type="ORF">HYFRA_00007633</name>
</gene>
<feature type="domain" description="N-acetyltransferase" evidence="2">
    <location>
        <begin position="85"/>
        <end position="225"/>
    </location>
</feature>
<dbReference type="Pfam" id="PF00583">
    <property type="entry name" value="Acetyltransf_1"/>
    <property type="match status" value="1"/>
</dbReference>
<sequence length="235" mass="26453">MKIIYRVPSHLSNHHYPPTYLPIPHPNNSPQPPKPNYTPHPPPPSLPSHSTNQLPHTINSTTNPMNPQSWTHSQNPNILISTNQSLIQPAAVNKAFGSAWMYWTKPLAEDVIQRMLKGSLCFGVFEKKDGGGEMEQLGLARLITDKTTFAYITDIYILPTHQSQGLGKYLLRCIQEVLDSWPDLRGTLLYADEEGDRMRFYERGLGMRSWVQGSDGLVVMTRRFGGSGMEVDVRG</sequence>
<name>A0A9N9KS61_9HELO</name>
<evidence type="ECO:0000259" key="2">
    <source>
        <dbReference type="PROSITE" id="PS51186"/>
    </source>
</evidence>
<feature type="compositionally biased region" description="Polar residues" evidence="1">
    <location>
        <begin position="48"/>
        <end position="74"/>
    </location>
</feature>
<dbReference type="OrthoDB" id="10039976at2759"/>
<dbReference type="EMBL" id="CAJVRL010000048">
    <property type="protein sequence ID" value="CAG8952919.1"/>
    <property type="molecule type" value="Genomic_DNA"/>
</dbReference>
<feature type="compositionally biased region" description="Pro residues" evidence="1">
    <location>
        <begin position="19"/>
        <end position="46"/>
    </location>
</feature>
<reference evidence="3" key="1">
    <citation type="submission" date="2021-07" db="EMBL/GenBank/DDBJ databases">
        <authorList>
            <person name="Durling M."/>
        </authorList>
    </citation>
    <scope>NUCLEOTIDE SEQUENCE</scope>
</reference>
<evidence type="ECO:0000313" key="4">
    <source>
        <dbReference type="Proteomes" id="UP000696280"/>
    </source>
</evidence>
<feature type="region of interest" description="Disordered" evidence="1">
    <location>
        <begin position="16"/>
        <end position="74"/>
    </location>
</feature>
<dbReference type="Gene3D" id="3.40.630.30">
    <property type="match status" value="1"/>
</dbReference>
<protein>
    <recommendedName>
        <fullName evidence="2">N-acetyltransferase domain-containing protein</fullName>
    </recommendedName>
</protein>
<dbReference type="CDD" id="cd04301">
    <property type="entry name" value="NAT_SF"/>
    <property type="match status" value="1"/>
</dbReference>
<dbReference type="SUPFAM" id="SSF55729">
    <property type="entry name" value="Acyl-CoA N-acyltransferases (Nat)"/>
    <property type="match status" value="1"/>
</dbReference>
<keyword evidence="4" id="KW-1185">Reference proteome</keyword>
<evidence type="ECO:0000313" key="3">
    <source>
        <dbReference type="EMBL" id="CAG8952919.1"/>
    </source>
</evidence>
<comment type="caution">
    <text evidence="3">The sequence shown here is derived from an EMBL/GenBank/DDBJ whole genome shotgun (WGS) entry which is preliminary data.</text>
</comment>
<dbReference type="InterPro" id="IPR000182">
    <property type="entry name" value="GNAT_dom"/>
</dbReference>